<reference evidence="2 3" key="1">
    <citation type="submission" date="2021-01" db="EMBL/GenBank/DDBJ databases">
        <title>Piscinibacter sp. Jin2 Genome sequencing and assembly.</title>
        <authorList>
            <person name="Kim I."/>
        </authorList>
    </citation>
    <scope>NUCLEOTIDE SEQUENCE [LARGE SCALE GENOMIC DNA]</scope>
    <source>
        <strain evidence="2 3">Jin2</strain>
    </source>
</reference>
<name>A0A9X0XDE4_9BURK</name>
<dbReference type="RefSeq" id="WP_201826113.1">
    <property type="nucleotide sequence ID" value="NZ_JAERRA010000001.1"/>
</dbReference>
<evidence type="ECO:0000256" key="1">
    <source>
        <dbReference type="SAM" id="MobiDB-lite"/>
    </source>
</evidence>
<proteinExistence type="predicted"/>
<comment type="caution">
    <text evidence="2">The sequence shown here is derived from an EMBL/GenBank/DDBJ whole genome shotgun (WGS) entry which is preliminary data.</text>
</comment>
<protein>
    <submittedName>
        <fullName evidence="2">Uncharacterized protein</fullName>
    </submittedName>
</protein>
<sequence>MSPHNTNADPPASKPVTLVCVLEQRRYRPGDPAPEGYLAWHEWAEAQHKAGLRQKQCGRCGLWRYPQQLSTEVLRWQGKTARGKTVQQEAPVCSKCAAHPNGKTTDQARDQHGITP</sequence>
<feature type="compositionally biased region" description="Basic and acidic residues" evidence="1">
    <location>
        <begin position="106"/>
        <end position="116"/>
    </location>
</feature>
<evidence type="ECO:0000313" key="3">
    <source>
        <dbReference type="Proteomes" id="UP000643207"/>
    </source>
</evidence>
<accession>A0A9X0XDE4</accession>
<dbReference type="AlphaFoldDB" id="A0A9X0XDE4"/>
<keyword evidence="3" id="KW-1185">Reference proteome</keyword>
<evidence type="ECO:0000313" key="2">
    <source>
        <dbReference type="EMBL" id="MBL0720222.1"/>
    </source>
</evidence>
<dbReference type="EMBL" id="JAERRA010000001">
    <property type="protein sequence ID" value="MBL0720222.1"/>
    <property type="molecule type" value="Genomic_DNA"/>
</dbReference>
<feature type="region of interest" description="Disordered" evidence="1">
    <location>
        <begin position="96"/>
        <end position="116"/>
    </location>
</feature>
<gene>
    <name evidence="2" type="ORF">JI742_10000</name>
</gene>
<organism evidence="2 3">
    <name type="scientific">Aquariibacter lacus</name>
    <dbReference type="NCBI Taxonomy" id="2801332"/>
    <lineage>
        <taxon>Bacteria</taxon>
        <taxon>Pseudomonadati</taxon>
        <taxon>Pseudomonadota</taxon>
        <taxon>Betaproteobacteria</taxon>
        <taxon>Burkholderiales</taxon>
        <taxon>Sphaerotilaceae</taxon>
        <taxon>Aquariibacter</taxon>
    </lineage>
</organism>
<dbReference type="Proteomes" id="UP000643207">
    <property type="component" value="Unassembled WGS sequence"/>
</dbReference>